<reference evidence="1" key="1">
    <citation type="journal article" date="2014" name="Front. Microbiol.">
        <title>High frequency of phylogenetically diverse reductive dehalogenase-homologous genes in deep subseafloor sedimentary metagenomes.</title>
        <authorList>
            <person name="Kawai M."/>
            <person name="Futagami T."/>
            <person name="Toyoda A."/>
            <person name="Takaki Y."/>
            <person name="Nishi S."/>
            <person name="Hori S."/>
            <person name="Arai W."/>
            <person name="Tsubouchi T."/>
            <person name="Morono Y."/>
            <person name="Uchiyama I."/>
            <person name="Ito T."/>
            <person name="Fujiyama A."/>
            <person name="Inagaki F."/>
            <person name="Takami H."/>
        </authorList>
    </citation>
    <scope>NUCLEOTIDE SEQUENCE</scope>
    <source>
        <strain evidence="1">Expedition CK06-06</strain>
    </source>
</reference>
<feature type="non-terminal residue" evidence="1">
    <location>
        <position position="1"/>
    </location>
</feature>
<name>X1TH46_9ZZZZ</name>
<protein>
    <submittedName>
        <fullName evidence="1">Uncharacterized protein</fullName>
    </submittedName>
</protein>
<dbReference type="EMBL" id="BARW01026356">
    <property type="protein sequence ID" value="GAJ04584.1"/>
    <property type="molecule type" value="Genomic_DNA"/>
</dbReference>
<gene>
    <name evidence="1" type="ORF">S12H4_43002</name>
</gene>
<comment type="caution">
    <text evidence="1">The sequence shown here is derived from an EMBL/GenBank/DDBJ whole genome shotgun (WGS) entry which is preliminary data.</text>
</comment>
<proteinExistence type="predicted"/>
<dbReference type="AlphaFoldDB" id="X1TH46"/>
<organism evidence="1">
    <name type="scientific">marine sediment metagenome</name>
    <dbReference type="NCBI Taxonomy" id="412755"/>
    <lineage>
        <taxon>unclassified sequences</taxon>
        <taxon>metagenomes</taxon>
        <taxon>ecological metagenomes</taxon>
    </lineage>
</organism>
<accession>X1TH46</accession>
<evidence type="ECO:0000313" key="1">
    <source>
        <dbReference type="EMBL" id="GAJ04584.1"/>
    </source>
</evidence>
<sequence length="95" mass="10843">LELIALRLHFLIGCLILKYVGYEGHVMNLPVCHYFANREQLNELLGKLNFDQLTPLSEIKKIQENGEHEKALSALKKLSEAFKIGQKLNNAIKII</sequence>